<name>A0A229WMX8_9EURO</name>
<evidence type="ECO:0000313" key="1">
    <source>
        <dbReference type="EMBL" id="RLM00216.1"/>
    </source>
</evidence>
<dbReference type="OrthoDB" id="3796275at2759"/>
<organism evidence="1 2">
    <name type="scientific">Aspergillus turcosus</name>
    <dbReference type="NCBI Taxonomy" id="1245748"/>
    <lineage>
        <taxon>Eukaryota</taxon>
        <taxon>Fungi</taxon>
        <taxon>Dikarya</taxon>
        <taxon>Ascomycota</taxon>
        <taxon>Pezizomycotina</taxon>
        <taxon>Eurotiomycetes</taxon>
        <taxon>Eurotiomycetidae</taxon>
        <taxon>Eurotiales</taxon>
        <taxon>Aspergillaceae</taxon>
        <taxon>Aspergillus</taxon>
        <taxon>Aspergillus subgen. Fumigati</taxon>
    </lineage>
</organism>
<reference evidence="1 2" key="1">
    <citation type="submission" date="2018-08" db="EMBL/GenBank/DDBJ databases">
        <title>Draft genome sequences of two Aspergillus turcosus clinical strains isolated from bronchoalveolar lavage fluid: one azole-susceptible and the other azole-resistant.</title>
        <authorList>
            <person name="Parent-Michaud M."/>
            <person name="Dufresne P.J."/>
            <person name="Fournier E."/>
            <person name="Martineau C."/>
            <person name="Moreira S."/>
            <person name="Perkins V."/>
            <person name="De Repentigny L."/>
            <person name="Dufresne S.F."/>
        </authorList>
    </citation>
    <scope>NUCLEOTIDE SEQUENCE [LARGE SCALE GENOMIC DNA]</scope>
    <source>
        <strain evidence="1">HMR AF 1038</strain>
    </source>
</reference>
<keyword evidence="2" id="KW-1185">Reference proteome</keyword>
<protein>
    <submittedName>
        <fullName evidence="1">Uncharacterized protein</fullName>
    </submittedName>
</protein>
<evidence type="ECO:0000313" key="2">
    <source>
        <dbReference type="Proteomes" id="UP000215289"/>
    </source>
</evidence>
<dbReference type="AlphaFoldDB" id="A0A229WMX8"/>
<dbReference type="EMBL" id="NIDN02000018">
    <property type="protein sequence ID" value="RLM00216.1"/>
    <property type="molecule type" value="Genomic_DNA"/>
</dbReference>
<proteinExistence type="predicted"/>
<gene>
    <name evidence="1" type="ORF">CFD26_105393</name>
</gene>
<dbReference type="Proteomes" id="UP000215289">
    <property type="component" value="Unassembled WGS sequence"/>
</dbReference>
<sequence length="162" mass="18117">MPGPKQVRTREAVLQGLPPLFRGPNQTKSSALHKLEFVGRLRQWPNFLGQVIQTDQREVWSPKVIKYTQQGRDLEAETVLVGDEHGVQGRFQQSVGQVVGKILDAQGINAHFADFKCLGGAYRNTPDVILMNGNALEAIGELKVLWVDMHVIEDAYDNKDLL</sequence>
<comment type="caution">
    <text evidence="1">The sequence shown here is derived from an EMBL/GenBank/DDBJ whole genome shotgun (WGS) entry which is preliminary data.</text>
</comment>
<accession>A0A229WMX8</accession>